<dbReference type="GO" id="GO:0003700">
    <property type="term" value="F:DNA-binding transcription factor activity"/>
    <property type="evidence" value="ECO:0007669"/>
    <property type="project" value="InterPro"/>
</dbReference>
<keyword evidence="2" id="KW-0346">Stress response</keyword>
<dbReference type="SUPFAM" id="SSF46785">
    <property type="entry name" value="Winged helix' DNA-binding domain"/>
    <property type="match status" value="1"/>
</dbReference>
<dbReference type="PANTHER" id="PTHR10015:SF308">
    <property type="entry name" value="HSF-TYPE DNA-BINDING DOMAIN-CONTAINING PROTEIN"/>
    <property type="match status" value="1"/>
</dbReference>
<dbReference type="InterPro" id="IPR036388">
    <property type="entry name" value="WH-like_DNA-bd_sf"/>
</dbReference>
<accession>A0A7N0RF51</accession>
<evidence type="ECO:0000256" key="4">
    <source>
        <dbReference type="ARBA" id="ARBA00023242"/>
    </source>
</evidence>
<comment type="subcellular location">
    <subcellularLocation>
        <location evidence="1">Nucleus</location>
    </subcellularLocation>
</comment>
<comment type="similarity">
    <text evidence="5">Belongs to the HSF family.</text>
</comment>
<dbReference type="InterPro" id="IPR000232">
    <property type="entry name" value="HSF_DNA-bd"/>
</dbReference>
<dbReference type="GO" id="GO:0000978">
    <property type="term" value="F:RNA polymerase II cis-regulatory region sequence-specific DNA binding"/>
    <property type="evidence" value="ECO:0007669"/>
    <property type="project" value="TreeGrafter"/>
</dbReference>
<evidence type="ECO:0000256" key="3">
    <source>
        <dbReference type="ARBA" id="ARBA00023125"/>
    </source>
</evidence>
<evidence type="ECO:0000256" key="6">
    <source>
        <dbReference type="SAM" id="Coils"/>
    </source>
</evidence>
<keyword evidence="6" id="KW-0175">Coiled coil</keyword>
<name>A0A7N0RF51_KALFE</name>
<dbReference type="SMART" id="SM00415">
    <property type="entry name" value="HSF"/>
    <property type="match status" value="1"/>
</dbReference>
<dbReference type="Proteomes" id="UP000594263">
    <property type="component" value="Unplaced"/>
</dbReference>
<reference evidence="8" key="1">
    <citation type="submission" date="2021-01" db="UniProtKB">
        <authorList>
            <consortium name="EnsemblPlants"/>
        </authorList>
    </citation>
    <scope>IDENTIFICATION</scope>
</reference>
<dbReference type="FunFam" id="1.10.10.10:FF:000660">
    <property type="entry name" value="Heat stress transcription factor A-6b"/>
    <property type="match status" value="1"/>
</dbReference>
<dbReference type="GO" id="GO:0006357">
    <property type="term" value="P:regulation of transcription by RNA polymerase II"/>
    <property type="evidence" value="ECO:0007669"/>
    <property type="project" value="TreeGrafter"/>
</dbReference>
<dbReference type="Gene3D" id="1.10.10.10">
    <property type="entry name" value="Winged helix-like DNA-binding domain superfamily/Winged helix DNA-binding domain"/>
    <property type="match status" value="1"/>
</dbReference>
<evidence type="ECO:0000313" key="9">
    <source>
        <dbReference type="Proteomes" id="UP000594263"/>
    </source>
</evidence>
<dbReference type="Gramene" id="Kaladp0010s0067.1.v1.1">
    <property type="protein sequence ID" value="Kaladp0010s0067.1.v1.1"/>
    <property type="gene ID" value="Kaladp0010s0067.v1.1"/>
</dbReference>
<feature type="coiled-coil region" evidence="6">
    <location>
        <begin position="139"/>
        <end position="169"/>
    </location>
</feature>
<evidence type="ECO:0000256" key="5">
    <source>
        <dbReference type="RuleBase" id="RU004020"/>
    </source>
</evidence>
<sequence>MDQLSCSGKARCPAPFLSKTYDLLEEAGDAGEGRNGKKIVSWNANGDGFVVWCTSEFADILLPKYFKHNNFSSFIRQLNTYGFKKTTSKRWEFQHEKFRKGQRHLLAEISRKRCEPSVFPTFLRASGASSGRWEQSDRRLLLMEENESLRKENLELQTQIQQLKALEMKLLDCLSGCVGTATGAPSSSHCIIRRHSF</sequence>
<feature type="domain" description="HSF-type DNA-binding" evidence="7">
    <location>
        <begin position="12"/>
        <end position="112"/>
    </location>
</feature>
<dbReference type="PRINTS" id="PR00056">
    <property type="entry name" value="HSFDOMAIN"/>
</dbReference>
<organism evidence="8 9">
    <name type="scientific">Kalanchoe fedtschenkoi</name>
    <name type="common">Lavender scallops</name>
    <name type="synonym">South American air plant</name>
    <dbReference type="NCBI Taxonomy" id="63787"/>
    <lineage>
        <taxon>Eukaryota</taxon>
        <taxon>Viridiplantae</taxon>
        <taxon>Streptophyta</taxon>
        <taxon>Embryophyta</taxon>
        <taxon>Tracheophyta</taxon>
        <taxon>Spermatophyta</taxon>
        <taxon>Magnoliopsida</taxon>
        <taxon>eudicotyledons</taxon>
        <taxon>Gunneridae</taxon>
        <taxon>Pentapetalae</taxon>
        <taxon>Saxifragales</taxon>
        <taxon>Crassulaceae</taxon>
        <taxon>Kalanchoe</taxon>
    </lineage>
</organism>
<keyword evidence="4" id="KW-0539">Nucleus</keyword>
<dbReference type="EnsemblPlants" id="Kaladp0010s0067.1.v1.1">
    <property type="protein sequence ID" value="Kaladp0010s0067.1.v1.1"/>
    <property type="gene ID" value="Kaladp0010s0067.v1.1"/>
</dbReference>
<dbReference type="OMA" id="CIAQHTG"/>
<evidence type="ECO:0000256" key="1">
    <source>
        <dbReference type="ARBA" id="ARBA00004123"/>
    </source>
</evidence>
<dbReference type="AlphaFoldDB" id="A0A7N0RF51"/>
<keyword evidence="3" id="KW-0238">DNA-binding</keyword>
<evidence type="ECO:0000259" key="7">
    <source>
        <dbReference type="SMART" id="SM00415"/>
    </source>
</evidence>
<evidence type="ECO:0000313" key="8">
    <source>
        <dbReference type="EnsemblPlants" id="Kaladp0010s0067.1.v1.1"/>
    </source>
</evidence>
<dbReference type="Pfam" id="PF00447">
    <property type="entry name" value="HSF_DNA-bind"/>
    <property type="match status" value="1"/>
</dbReference>
<dbReference type="GO" id="GO:0005634">
    <property type="term" value="C:nucleus"/>
    <property type="evidence" value="ECO:0007669"/>
    <property type="project" value="UniProtKB-SubCell"/>
</dbReference>
<evidence type="ECO:0000256" key="2">
    <source>
        <dbReference type="ARBA" id="ARBA00023016"/>
    </source>
</evidence>
<dbReference type="PANTHER" id="PTHR10015">
    <property type="entry name" value="HEAT SHOCK TRANSCRIPTION FACTOR"/>
    <property type="match status" value="1"/>
</dbReference>
<keyword evidence="9" id="KW-1185">Reference proteome</keyword>
<protein>
    <recommendedName>
        <fullName evidence="7">HSF-type DNA-binding domain-containing protein</fullName>
    </recommendedName>
</protein>
<proteinExistence type="inferred from homology"/>
<dbReference type="InterPro" id="IPR036390">
    <property type="entry name" value="WH_DNA-bd_sf"/>
</dbReference>